<dbReference type="Gene3D" id="3.30.9.40">
    <property type="match status" value="1"/>
</dbReference>
<dbReference type="GO" id="GO:0004497">
    <property type="term" value="F:monooxygenase activity"/>
    <property type="evidence" value="ECO:0007669"/>
    <property type="project" value="UniProtKB-KW"/>
</dbReference>
<dbReference type="Pfam" id="PF17885">
    <property type="entry name" value="Smoa_sbd"/>
    <property type="match status" value="1"/>
</dbReference>
<reference evidence="2 3" key="1">
    <citation type="submission" date="2020-04" db="EMBL/GenBank/DDBJ databases">
        <title>Novel species.</title>
        <authorList>
            <person name="Teo W.F.A."/>
            <person name="Lipun K."/>
            <person name="Srisuk N."/>
            <person name="Duangmal K."/>
        </authorList>
    </citation>
    <scope>NUCLEOTIDE SEQUENCE [LARGE SCALE GENOMIC DNA]</scope>
    <source>
        <strain evidence="2 3">K13G38</strain>
    </source>
</reference>
<evidence type="ECO:0000313" key="2">
    <source>
        <dbReference type="EMBL" id="NKQ58571.1"/>
    </source>
</evidence>
<feature type="domain" description="Styrene monooxygenase StyA putative substrate binding" evidence="1">
    <location>
        <begin position="144"/>
        <end position="253"/>
    </location>
</feature>
<gene>
    <name evidence="2" type="ORF">HFP15_37575</name>
</gene>
<accession>A0ABX1JH80</accession>
<dbReference type="PRINTS" id="PR00420">
    <property type="entry name" value="RNGMNOXGNASE"/>
</dbReference>
<dbReference type="Proteomes" id="UP000715441">
    <property type="component" value="Unassembled WGS sequence"/>
</dbReference>
<dbReference type="EMBL" id="JAAXLS010000060">
    <property type="protein sequence ID" value="NKQ58571.1"/>
    <property type="molecule type" value="Genomic_DNA"/>
</dbReference>
<keyword evidence="3" id="KW-1185">Reference proteome</keyword>
<dbReference type="Gene3D" id="3.50.50.60">
    <property type="entry name" value="FAD/NAD(P)-binding domain"/>
    <property type="match status" value="2"/>
</dbReference>
<proteinExistence type="predicted"/>
<protein>
    <submittedName>
        <fullName evidence="2">Monooxygenase</fullName>
    </submittedName>
</protein>
<comment type="caution">
    <text evidence="2">The sequence shown here is derived from an EMBL/GenBank/DDBJ whole genome shotgun (WGS) entry which is preliminary data.</text>
</comment>
<name>A0ABX1JH80_9PSEU</name>
<dbReference type="InterPro" id="IPR036188">
    <property type="entry name" value="FAD/NAD-bd_sf"/>
</dbReference>
<dbReference type="InterPro" id="IPR041654">
    <property type="entry name" value="StyA_sbd"/>
</dbReference>
<sequence>MAGIGIVGAGTAGLHLGLLLRQHDIPVTIYSDRTAEQLGSGRMLNSVAHHHATVEREQALGVDHWDIEEYRYFGHNHYITGGPQPLVFPGVFTAPSRAIDYRIYLPRLLEDFVARGGEFEVRPVQAADVVKLSERHDLVVIASGRSGLNAMFSRRADKSPFDTPQRRLCVGLYEGVAPSEPKRVTLNVAAGNGELLEIPMYSSAGHVTALLFENVPGGELEMLADLSYEEDPAGFEKTILESARQFYPATFERIDTAKFRLTSPLDLLQGAIVPTVREDYTKLPNGRYAVALGDAHVVVDPVVGQGGNCASYSAWELGHVIIEDPNFDERFCQKVADRRRDRVHATADWTNLMVGGPPPEHLLRMFVAMATNQEIADEFTENFSYPDRQWDILATPERVNNYLARKGVGVPG</sequence>
<evidence type="ECO:0000259" key="1">
    <source>
        <dbReference type="Pfam" id="PF17885"/>
    </source>
</evidence>
<dbReference type="Gene3D" id="6.10.250.650">
    <property type="match status" value="1"/>
</dbReference>
<dbReference type="NCBIfam" id="NF045732">
    <property type="entry name" value="StyMonoxStyA"/>
    <property type="match status" value="1"/>
</dbReference>
<keyword evidence="2" id="KW-0503">Monooxygenase</keyword>
<dbReference type="InterPro" id="IPR054801">
    <property type="entry name" value="StyMonoxStyA"/>
</dbReference>
<dbReference type="SUPFAM" id="SSF51905">
    <property type="entry name" value="FAD/NAD(P)-binding domain"/>
    <property type="match status" value="1"/>
</dbReference>
<keyword evidence="2" id="KW-0560">Oxidoreductase</keyword>
<evidence type="ECO:0000313" key="3">
    <source>
        <dbReference type="Proteomes" id="UP000715441"/>
    </source>
</evidence>
<dbReference type="RefSeq" id="WP_168522534.1">
    <property type="nucleotide sequence ID" value="NZ_JAAXLS010000060.1"/>
</dbReference>
<organism evidence="2 3">
    <name type="scientific">Amycolatopsis acididurans</name>
    <dbReference type="NCBI Taxonomy" id="2724524"/>
    <lineage>
        <taxon>Bacteria</taxon>
        <taxon>Bacillati</taxon>
        <taxon>Actinomycetota</taxon>
        <taxon>Actinomycetes</taxon>
        <taxon>Pseudonocardiales</taxon>
        <taxon>Pseudonocardiaceae</taxon>
        <taxon>Amycolatopsis</taxon>
    </lineage>
</organism>